<dbReference type="PANTHER" id="PTHR43738">
    <property type="entry name" value="ABC TRANSPORTER, MEMBRANE PROTEIN"/>
    <property type="match status" value="1"/>
</dbReference>
<feature type="transmembrane region" description="Helical" evidence="11">
    <location>
        <begin position="242"/>
        <end position="262"/>
    </location>
</feature>
<gene>
    <name evidence="14" type="ORF">NCTC8185_00784</name>
    <name evidence="13" type="ORF">WA04_08995</name>
</gene>
<dbReference type="Pfam" id="PF02687">
    <property type="entry name" value="FtsX"/>
    <property type="match status" value="1"/>
</dbReference>
<evidence type="ECO:0000313" key="13">
    <source>
        <dbReference type="EMBL" id="KLL36538.1"/>
    </source>
</evidence>
<feature type="transmembrane region" description="Helical" evidence="11">
    <location>
        <begin position="325"/>
        <end position="346"/>
    </location>
</feature>
<organism evidence="14 16">
    <name type="scientific">Streptococcus agalactiae</name>
    <dbReference type="NCBI Taxonomy" id="1311"/>
    <lineage>
        <taxon>Bacteria</taxon>
        <taxon>Bacillati</taxon>
        <taxon>Bacillota</taxon>
        <taxon>Bacilli</taxon>
        <taxon>Lactobacillales</taxon>
        <taxon>Streptococcaceae</taxon>
        <taxon>Streptococcus</taxon>
    </lineage>
</organism>
<keyword evidence="9 11" id="KW-0472">Membrane</keyword>
<keyword evidence="7 11" id="KW-0812">Transmembrane</keyword>
<reference evidence="14 16" key="2">
    <citation type="submission" date="2018-06" db="EMBL/GenBank/DDBJ databases">
        <authorList>
            <consortium name="Pathogen Informatics"/>
            <person name="Doyle S."/>
        </authorList>
    </citation>
    <scope>NUCLEOTIDE SEQUENCE [LARGE SCALE GENOMIC DNA]</scope>
    <source>
        <strain evidence="14 16">NCTC8185</strain>
    </source>
</reference>
<feature type="transmembrane region" description="Helical" evidence="11">
    <location>
        <begin position="15"/>
        <end position="36"/>
    </location>
</feature>
<feature type="domain" description="ABC3 transporter permease C-terminal" evidence="12">
    <location>
        <begin position="242"/>
        <end position="353"/>
    </location>
</feature>
<comment type="subunit">
    <text evidence="3">The complex is composed of two ATP-binding proteins (HrtA), two transmembrane proteins (HrtB) and a solute-binding protein.</text>
</comment>
<feature type="transmembrane region" description="Helical" evidence="11">
    <location>
        <begin position="283"/>
        <end position="313"/>
    </location>
</feature>
<dbReference type="InterPro" id="IPR003838">
    <property type="entry name" value="ABC3_permease_C"/>
</dbReference>
<evidence type="ECO:0000256" key="6">
    <source>
        <dbReference type="ARBA" id="ARBA00022475"/>
    </source>
</evidence>
<comment type="caution">
    <text evidence="14">The sequence shown here is derived from an EMBL/GenBank/DDBJ whole genome shotgun (WGS) entry which is preliminary data.</text>
</comment>
<protein>
    <recommendedName>
        <fullName evidence="4">Putative hemin transport system permease protein HrtB</fullName>
    </recommendedName>
</protein>
<comment type="subcellular location">
    <subcellularLocation>
        <location evidence="1">Cell membrane</location>
        <topology evidence="1">Multi-pass membrane protein</topology>
    </subcellularLocation>
</comment>
<evidence type="ECO:0000313" key="15">
    <source>
        <dbReference type="Proteomes" id="UP000035346"/>
    </source>
</evidence>
<comment type="similarity">
    <text evidence="2">Belongs to the ABC-4 integral membrane protein family. HrtB subfamily.</text>
</comment>
<evidence type="ECO:0000256" key="9">
    <source>
        <dbReference type="ARBA" id="ARBA00023136"/>
    </source>
</evidence>
<evidence type="ECO:0000256" key="1">
    <source>
        <dbReference type="ARBA" id="ARBA00004651"/>
    </source>
</evidence>
<dbReference type="EMBL" id="UHEQ01000004">
    <property type="protein sequence ID" value="SUN13577.1"/>
    <property type="molecule type" value="Genomic_DNA"/>
</dbReference>
<dbReference type="GO" id="GO:0005886">
    <property type="term" value="C:plasma membrane"/>
    <property type="evidence" value="ECO:0007669"/>
    <property type="project" value="UniProtKB-SubCell"/>
</dbReference>
<keyword evidence="6" id="KW-1003">Cell membrane</keyword>
<evidence type="ECO:0000256" key="4">
    <source>
        <dbReference type="ARBA" id="ARBA00016962"/>
    </source>
</evidence>
<evidence type="ECO:0000256" key="2">
    <source>
        <dbReference type="ARBA" id="ARBA00008697"/>
    </source>
</evidence>
<dbReference type="Proteomes" id="UP000254076">
    <property type="component" value="Unassembled WGS sequence"/>
</dbReference>
<evidence type="ECO:0000256" key="7">
    <source>
        <dbReference type="ARBA" id="ARBA00022692"/>
    </source>
</evidence>
<dbReference type="Proteomes" id="UP000035346">
    <property type="component" value="Unassembled WGS sequence"/>
</dbReference>
<keyword evidence="8 11" id="KW-1133">Transmembrane helix</keyword>
<evidence type="ECO:0000256" key="8">
    <source>
        <dbReference type="ARBA" id="ARBA00022989"/>
    </source>
</evidence>
<reference evidence="13 15" key="1">
    <citation type="journal article" date="2015" name="PLoS ONE">
        <title>Genomic analysis reveals the molecular basis for capsule loss in the group B streptococcus population.</title>
        <authorList>
            <consortium name="DEVANI Consortium"/>
            <person name="Rosini R."/>
            <person name="Campisi E."/>
            <person name="De Chiara M."/>
            <person name="Tettelin H."/>
            <person name="Rinaudo D."/>
            <person name="Toniolo C."/>
            <person name="Metruccio M."/>
            <person name="Guidotti S."/>
            <person name="Sorensen U.B."/>
            <person name="Kilian M."/>
            <person name="Ramirez M."/>
            <person name="Janulczyk R."/>
            <person name="Donati C."/>
            <person name="Grandi G."/>
            <person name="Margarit I."/>
        </authorList>
    </citation>
    <scope>NUCLEOTIDE SEQUENCE [LARGE SCALE GENOMIC DNA]</scope>
    <source>
        <strain evidence="13 15">DK-B-USS-215</strain>
    </source>
</reference>
<sequence>MSHAWKELTFYKKKYLLIELLIIVMMFMVVFLSGLANGLGRAVSAAIENNPAQTYILNEGAEQVITSSVLTTKDQTDLNSLNLKDSTTLNIQRSSLTRQGHEKKIDISYFAIDKDSFMAPTLSEGKQLTSYKKAIILNDSLKAEGIKLGDKVIDKSSSISLTVVGFVHNSMYGHGPVAFIDKDIYTEINKKINPQYQFLPQALVMKNDKSISHLPTQLEAVSKKDVIQHIPGYSAEQSTLNMILWVLVVASAGILGVFFYIITLQKRHEFSVMKAIGTKMSEIALFQLSQVIILALFGIIVGDGLAISLSYVLPAQMPFVINWQNIILVSFVFLVIAMISSALSIVKVAKIDPVEVINGGGE</sequence>
<accession>A0A076Z0X0</accession>
<dbReference type="EMBL" id="LBKL01000084">
    <property type="protein sequence ID" value="KLL36538.1"/>
    <property type="molecule type" value="Genomic_DNA"/>
</dbReference>
<evidence type="ECO:0000256" key="11">
    <source>
        <dbReference type="SAM" id="Phobius"/>
    </source>
</evidence>
<dbReference type="AlphaFoldDB" id="A0A076Z0X0"/>
<evidence type="ECO:0000256" key="3">
    <source>
        <dbReference type="ARBA" id="ARBA00011131"/>
    </source>
</evidence>
<proteinExistence type="inferred from homology"/>
<dbReference type="InterPro" id="IPR051125">
    <property type="entry name" value="ABC-4/HrtB_transporter"/>
</dbReference>
<evidence type="ECO:0000256" key="5">
    <source>
        <dbReference type="ARBA" id="ARBA00022448"/>
    </source>
</evidence>
<evidence type="ECO:0000256" key="10">
    <source>
        <dbReference type="ARBA" id="ARBA00024973"/>
    </source>
</evidence>
<dbReference type="RefSeq" id="WP_000017574.1">
    <property type="nucleotide sequence ID" value="NZ_CGHZ01000014.1"/>
</dbReference>
<evidence type="ECO:0000259" key="12">
    <source>
        <dbReference type="Pfam" id="PF02687"/>
    </source>
</evidence>
<name>A0A076Z0X0_STRAG</name>
<evidence type="ECO:0000313" key="16">
    <source>
        <dbReference type="Proteomes" id="UP000254076"/>
    </source>
</evidence>
<comment type="function">
    <text evidence="10">Part of the ABC transporter complex hrt involved in hemin import. Responsible for the translocation of the substrate across the membrane.</text>
</comment>
<dbReference type="PANTHER" id="PTHR43738:SF1">
    <property type="entry name" value="HEMIN TRANSPORT SYSTEM PERMEASE PROTEIN HRTB-RELATED"/>
    <property type="match status" value="1"/>
</dbReference>
<evidence type="ECO:0000313" key="14">
    <source>
        <dbReference type="EMBL" id="SUN13577.1"/>
    </source>
</evidence>
<keyword evidence="5" id="KW-0813">Transport</keyword>